<dbReference type="Proteomes" id="UP001201980">
    <property type="component" value="Unassembled WGS sequence"/>
</dbReference>
<keyword evidence="1" id="KW-1133">Transmembrane helix</keyword>
<comment type="caution">
    <text evidence="3">The sequence shown here is derived from an EMBL/GenBank/DDBJ whole genome shotgun (WGS) entry which is preliminary data.</text>
</comment>
<gene>
    <name evidence="3" type="ORF">MKZ38_002306</name>
</gene>
<dbReference type="AlphaFoldDB" id="A0AAD5RQN7"/>
<name>A0AAD5RQN7_9PEZI</name>
<organism evidence="3 4">
    <name type="scientific">Zalerion maritima</name>
    <dbReference type="NCBI Taxonomy" id="339359"/>
    <lineage>
        <taxon>Eukaryota</taxon>
        <taxon>Fungi</taxon>
        <taxon>Dikarya</taxon>
        <taxon>Ascomycota</taxon>
        <taxon>Pezizomycotina</taxon>
        <taxon>Sordariomycetes</taxon>
        <taxon>Lulworthiomycetidae</taxon>
        <taxon>Lulworthiales</taxon>
        <taxon>Lulworthiaceae</taxon>
        <taxon>Zalerion</taxon>
    </lineage>
</organism>
<keyword evidence="1" id="KW-0812">Transmembrane</keyword>
<evidence type="ECO:0000313" key="3">
    <source>
        <dbReference type="EMBL" id="KAJ2900647.1"/>
    </source>
</evidence>
<keyword evidence="4" id="KW-1185">Reference proteome</keyword>
<feature type="transmembrane region" description="Helical" evidence="1">
    <location>
        <begin position="117"/>
        <end position="135"/>
    </location>
</feature>
<accession>A0AAD5RQN7</accession>
<evidence type="ECO:0000313" key="4">
    <source>
        <dbReference type="Proteomes" id="UP001201980"/>
    </source>
</evidence>
<evidence type="ECO:0000256" key="2">
    <source>
        <dbReference type="SAM" id="SignalP"/>
    </source>
</evidence>
<proteinExistence type="predicted"/>
<sequence length="281" mass="31599">MLGYLFRPFCIAFYIIFDSSTIAADTATVEPDNSSSFCMHPPVCHLAFLPSKGRRRHGGTVFPRLQNGLRSRTPTHPFSTCPLHHPHNTPTSTLLQQQFPGSSEVLSLLHYSTCTRIFQLVCIGIHLIVFIVIIVKPAAAAVPGNVPRYHYRKGFSYLHAAGSILIDLSYFPFAISFALALHWNWWDILHFIVFPFSPSLGGTARHDTWHDPISSPNLDEVGALYASLLLDFTLSPILGFFMAFGFRYPKHTASAFISPQYYPHPSNPDRRWASQQKLRLG</sequence>
<feature type="transmembrane region" description="Helical" evidence="1">
    <location>
        <begin position="224"/>
        <end position="246"/>
    </location>
</feature>
<feature type="chain" id="PRO_5041897819" evidence="2">
    <location>
        <begin position="24"/>
        <end position="281"/>
    </location>
</feature>
<dbReference type="EMBL" id="JAKWBI020000168">
    <property type="protein sequence ID" value="KAJ2900647.1"/>
    <property type="molecule type" value="Genomic_DNA"/>
</dbReference>
<feature type="signal peptide" evidence="2">
    <location>
        <begin position="1"/>
        <end position="23"/>
    </location>
</feature>
<reference evidence="3" key="1">
    <citation type="submission" date="2022-07" db="EMBL/GenBank/DDBJ databases">
        <title>Draft genome sequence of Zalerion maritima ATCC 34329, a (micro)plastics degrading marine fungus.</title>
        <authorList>
            <person name="Paco A."/>
            <person name="Goncalves M.F.M."/>
            <person name="Rocha-Santos T.A.P."/>
            <person name="Alves A."/>
        </authorList>
    </citation>
    <scope>NUCLEOTIDE SEQUENCE</scope>
    <source>
        <strain evidence="3">ATCC 34329</strain>
    </source>
</reference>
<protein>
    <submittedName>
        <fullName evidence="3">Uncharacterized protein</fullName>
    </submittedName>
</protein>
<keyword evidence="1" id="KW-0472">Membrane</keyword>
<evidence type="ECO:0000256" key="1">
    <source>
        <dbReference type="SAM" id="Phobius"/>
    </source>
</evidence>
<keyword evidence="2" id="KW-0732">Signal</keyword>
<feature type="transmembrane region" description="Helical" evidence="1">
    <location>
        <begin position="156"/>
        <end position="181"/>
    </location>
</feature>